<dbReference type="EMBL" id="MT141168">
    <property type="protein sequence ID" value="QJA55592.1"/>
    <property type="molecule type" value="Genomic_DNA"/>
</dbReference>
<reference evidence="2" key="1">
    <citation type="submission" date="2020-03" db="EMBL/GenBank/DDBJ databases">
        <title>The deep terrestrial virosphere.</title>
        <authorList>
            <person name="Holmfeldt K."/>
            <person name="Nilsson E."/>
            <person name="Simone D."/>
            <person name="Lopez-Fernandez M."/>
            <person name="Wu X."/>
            <person name="de Brujin I."/>
            <person name="Lundin D."/>
            <person name="Andersson A."/>
            <person name="Bertilsson S."/>
            <person name="Dopson M."/>
        </authorList>
    </citation>
    <scope>NUCLEOTIDE SEQUENCE</scope>
    <source>
        <strain evidence="2">MM415A00947</strain>
        <strain evidence="1">MM415B02028</strain>
    </source>
</reference>
<gene>
    <name evidence="2" type="ORF">MM415A00947_0028</name>
    <name evidence="1" type="ORF">MM415B02028_0002</name>
</gene>
<sequence>MSDDNLFTEAKDEALSFMNEVAGDVAKQFKGKNPYNQIKATKQEITNAYISLSPESKMQLIGKYGRDAQDYFQEIEMEIGNAFI</sequence>
<name>A0A6M3KAZ9_9ZZZZ</name>
<accession>A0A6M3KAZ9</accession>
<dbReference type="EMBL" id="MT142365">
    <property type="protein sequence ID" value="QJA79073.1"/>
    <property type="molecule type" value="Genomic_DNA"/>
</dbReference>
<evidence type="ECO:0000313" key="2">
    <source>
        <dbReference type="EMBL" id="QJA79073.1"/>
    </source>
</evidence>
<organism evidence="2">
    <name type="scientific">viral metagenome</name>
    <dbReference type="NCBI Taxonomy" id="1070528"/>
    <lineage>
        <taxon>unclassified sequences</taxon>
        <taxon>metagenomes</taxon>
        <taxon>organismal metagenomes</taxon>
    </lineage>
</organism>
<evidence type="ECO:0000313" key="1">
    <source>
        <dbReference type="EMBL" id="QJA55592.1"/>
    </source>
</evidence>
<protein>
    <submittedName>
        <fullName evidence="2">Uncharacterized protein</fullName>
    </submittedName>
</protein>
<proteinExistence type="predicted"/>
<dbReference type="AlphaFoldDB" id="A0A6M3KAZ9"/>